<dbReference type="GO" id="GO:0015297">
    <property type="term" value="F:antiporter activity"/>
    <property type="evidence" value="ECO:0007669"/>
    <property type="project" value="InterPro"/>
</dbReference>
<keyword evidence="3" id="KW-0813">Transport</keyword>
<feature type="transmembrane region" description="Helical" evidence="8">
    <location>
        <begin position="230"/>
        <end position="251"/>
    </location>
</feature>
<dbReference type="InterPro" id="IPR004706">
    <property type="entry name" value="Arsenical-R_Acr3"/>
</dbReference>
<evidence type="ECO:0000256" key="2">
    <source>
        <dbReference type="ARBA" id="ARBA00010110"/>
    </source>
</evidence>
<keyword evidence="4" id="KW-1003">Cell membrane</keyword>
<feature type="transmembrane region" description="Helical" evidence="8">
    <location>
        <begin position="126"/>
        <end position="146"/>
    </location>
</feature>
<gene>
    <name evidence="9" type="ORF">SAMN02745216_01164</name>
</gene>
<dbReference type="OrthoDB" id="1551454at2"/>
<dbReference type="RefSeq" id="WP_073473900.1">
    <property type="nucleotide sequence ID" value="NZ_FQZU01000005.1"/>
</dbReference>
<evidence type="ECO:0000256" key="1">
    <source>
        <dbReference type="ARBA" id="ARBA00004651"/>
    </source>
</evidence>
<dbReference type="GO" id="GO:0015104">
    <property type="term" value="F:antimonite transmembrane transporter activity"/>
    <property type="evidence" value="ECO:0007669"/>
    <property type="project" value="TreeGrafter"/>
</dbReference>
<keyword evidence="10" id="KW-1185">Reference proteome</keyword>
<dbReference type="Gene3D" id="1.20.1530.20">
    <property type="match status" value="1"/>
</dbReference>
<evidence type="ECO:0000256" key="5">
    <source>
        <dbReference type="ARBA" id="ARBA00022692"/>
    </source>
</evidence>
<proteinExistence type="inferred from homology"/>
<evidence type="ECO:0000256" key="8">
    <source>
        <dbReference type="SAM" id="Phobius"/>
    </source>
</evidence>
<reference evidence="10" key="1">
    <citation type="submission" date="2016-11" db="EMBL/GenBank/DDBJ databases">
        <authorList>
            <person name="Varghese N."/>
            <person name="Submissions S."/>
        </authorList>
    </citation>
    <scope>NUCLEOTIDE SEQUENCE [LARGE SCALE GENOMIC DNA]</scope>
    <source>
        <strain evidence="10">DSM 16219</strain>
    </source>
</reference>
<feature type="transmembrane region" description="Helical" evidence="8">
    <location>
        <begin position="290"/>
        <end position="310"/>
    </location>
</feature>
<comment type="similarity">
    <text evidence="2">Belongs to the arsenical resistance-3 (ACR3) (TC 2.A.59) family.</text>
</comment>
<evidence type="ECO:0000256" key="7">
    <source>
        <dbReference type="ARBA" id="ARBA00023136"/>
    </source>
</evidence>
<dbReference type="InterPro" id="IPR002657">
    <property type="entry name" value="BilAc:Na_symport/Acr3"/>
</dbReference>
<keyword evidence="7 8" id="KW-0472">Membrane</keyword>
<dbReference type="GO" id="GO:0015105">
    <property type="term" value="F:arsenite transmembrane transporter activity"/>
    <property type="evidence" value="ECO:0007669"/>
    <property type="project" value="TreeGrafter"/>
</dbReference>
<evidence type="ECO:0000256" key="4">
    <source>
        <dbReference type="ARBA" id="ARBA00022475"/>
    </source>
</evidence>
<keyword evidence="6 8" id="KW-1133">Transmembrane helix</keyword>
<name>A0A1M6HA45_9BACT</name>
<feature type="transmembrane region" description="Helical" evidence="8">
    <location>
        <begin position="200"/>
        <end position="218"/>
    </location>
</feature>
<keyword evidence="5 8" id="KW-0812">Transmembrane</keyword>
<dbReference type="PANTHER" id="PTHR43057">
    <property type="entry name" value="ARSENITE EFFLUX TRANSPORTER"/>
    <property type="match status" value="1"/>
</dbReference>
<evidence type="ECO:0000256" key="6">
    <source>
        <dbReference type="ARBA" id="ARBA00022989"/>
    </source>
</evidence>
<dbReference type="AlphaFoldDB" id="A0A1M6HA45"/>
<evidence type="ECO:0000313" key="9">
    <source>
        <dbReference type="EMBL" id="SHJ19068.1"/>
    </source>
</evidence>
<protein>
    <submittedName>
        <fullName evidence="9">Arsenite efflux pump ArsB, ACR3 family</fullName>
    </submittedName>
</protein>
<dbReference type="Proteomes" id="UP000183994">
    <property type="component" value="Unassembled WGS sequence"/>
</dbReference>
<dbReference type="STRING" id="1121393.SAMN02745216_01164"/>
<sequence>MWKILAKINKNLIFAIPIMMVLGFVFGIFVQASFLKAAIIPLTFLMVYPMMVNLKIKKVFEGGDVKAQVMTQVVNFGVIPFAAFGLGQWFFPDQPYMALGLLLAGLVPTSGMTISWTGFANGNVAAAVKMTVIGLTLGSIATPFYVKALMGAELEVNIMAVMKQILFIVFLPMAAGFITQQALIRKYGQEQFQQHLAPRFPGLSTAGVLGIVFVAMALKAKAIAASPQMLAYILLPLGILYAINYLLSTLLGKWLLHEKDAKAMVYGSVMRNLSIALAISINAFGPQGSTAALVIAVAYIIQVQSAAWYVKFSENIFSSGGENPEKPAVAPVKPRKGVSTG</sequence>
<dbReference type="PANTHER" id="PTHR43057:SF1">
    <property type="entry name" value="ARSENICAL-RESISTANCE PROTEIN 3"/>
    <property type="match status" value="1"/>
</dbReference>
<accession>A0A1M6HA45</accession>
<feature type="transmembrane region" description="Helical" evidence="8">
    <location>
        <begin position="97"/>
        <end position="119"/>
    </location>
</feature>
<organism evidence="9 10">
    <name type="scientific">Desulfatibacillum alkenivorans DSM 16219</name>
    <dbReference type="NCBI Taxonomy" id="1121393"/>
    <lineage>
        <taxon>Bacteria</taxon>
        <taxon>Pseudomonadati</taxon>
        <taxon>Thermodesulfobacteriota</taxon>
        <taxon>Desulfobacteria</taxon>
        <taxon>Desulfobacterales</taxon>
        <taxon>Desulfatibacillaceae</taxon>
        <taxon>Desulfatibacillum</taxon>
    </lineage>
</organism>
<evidence type="ECO:0000256" key="3">
    <source>
        <dbReference type="ARBA" id="ARBA00022448"/>
    </source>
</evidence>
<feature type="transmembrane region" description="Helical" evidence="8">
    <location>
        <begin position="158"/>
        <end position="179"/>
    </location>
</feature>
<dbReference type="Pfam" id="PF01758">
    <property type="entry name" value="SBF"/>
    <property type="match status" value="1"/>
</dbReference>
<feature type="transmembrane region" description="Helical" evidence="8">
    <location>
        <begin position="73"/>
        <end position="91"/>
    </location>
</feature>
<comment type="subcellular location">
    <subcellularLocation>
        <location evidence="1">Cell membrane</location>
        <topology evidence="1">Multi-pass membrane protein</topology>
    </subcellularLocation>
</comment>
<evidence type="ECO:0000313" key="10">
    <source>
        <dbReference type="Proteomes" id="UP000183994"/>
    </source>
</evidence>
<feature type="transmembrane region" description="Helical" evidence="8">
    <location>
        <begin position="12"/>
        <end position="29"/>
    </location>
</feature>
<dbReference type="InterPro" id="IPR038770">
    <property type="entry name" value="Na+/solute_symporter_sf"/>
</dbReference>
<dbReference type="EMBL" id="FQZU01000005">
    <property type="protein sequence ID" value="SHJ19068.1"/>
    <property type="molecule type" value="Genomic_DNA"/>
</dbReference>
<dbReference type="GO" id="GO:0005886">
    <property type="term" value="C:plasma membrane"/>
    <property type="evidence" value="ECO:0007669"/>
    <property type="project" value="UniProtKB-SubCell"/>
</dbReference>